<feature type="domain" description="Death" evidence="2">
    <location>
        <begin position="498"/>
        <end position="537"/>
    </location>
</feature>
<evidence type="ECO:0000313" key="3">
    <source>
        <dbReference type="EnsemblMetazoa" id="XP_011674833"/>
    </source>
</evidence>
<reference evidence="3" key="2">
    <citation type="submission" date="2021-01" db="UniProtKB">
        <authorList>
            <consortium name="EnsemblMetazoa"/>
        </authorList>
    </citation>
    <scope>IDENTIFICATION</scope>
</reference>
<dbReference type="RefSeq" id="XP_011674833.2">
    <property type="nucleotide sequence ID" value="XM_011676531.2"/>
</dbReference>
<dbReference type="GeneID" id="100888048"/>
<dbReference type="AlphaFoldDB" id="A0A7M7HGM0"/>
<dbReference type="PROSITE" id="PS50017">
    <property type="entry name" value="DEATH_DOMAIN"/>
    <property type="match status" value="3"/>
</dbReference>
<feature type="domain" description="Death" evidence="2">
    <location>
        <begin position="224"/>
        <end position="270"/>
    </location>
</feature>
<dbReference type="InParanoid" id="A0A7M7HGM0"/>
<dbReference type="OrthoDB" id="10000500at2759"/>
<reference evidence="4" key="1">
    <citation type="submission" date="2015-02" db="EMBL/GenBank/DDBJ databases">
        <title>Genome sequencing for Strongylocentrotus purpuratus.</title>
        <authorList>
            <person name="Murali S."/>
            <person name="Liu Y."/>
            <person name="Vee V."/>
            <person name="English A."/>
            <person name="Wang M."/>
            <person name="Skinner E."/>
            <person name="Han Y."/>
            <person name="Muzny D.M."/>
            <person name="Worley K.C."/>
            <person name="Gibbs R.A."/>
        </authorList>
    </citation>
    <scope>NUCLEOTIDE SEQUENCE</scope>
</reference>
<protein>
    <recommendedName>
        <fullName evidence="2">Death domain-containing protein</fullName>
    </recommendedName>
</protein>
<feature type="domain" description="Death" evidence="2">
    <location>
        <begin position="272"/>
        <end position="357"/>
    </location>
</feature>
<dbReference type="Gene3D" id="1.10.533.10">
    <property type="entry name" value="Death Domain, Fas"/>
    <property type="match status" value="1"/>
</dbReference>
<dbReference type="CDD" id="cd01670">
    <property type="entry name" value="Death"/>
    <property type="match status" value="1"/>
</dbReference>
<organism evidence="3 4">
    <name type="scientific">Strongylocentrotus purpuratus</name>
    <name type="common">Purple sea urchin</name>
    <dbReference type="NCBI Taxonomy" id="7668"/>
    <lineage>
        <taxon>Eukaryota</taxon>
        <taxon>Metazoa</taxon>
        <taxon>Echinodermata</taxon>
        <taxon>Eleutherozoa</taxon>
        <taxon>Echinozoa</taxon>
        <taxon>Echinoidea</taxon>
        <taxon>Euechinoidea</taxon>
        <taxon>Echinacea</taxon>
        <taxon>Camarodonta</taxon>
        <taxon>Echinidea</taxon>
        <taxon>Strongylocentrotidae</taxon>
        <taxon>Strongylocentrotus</taxon>
    </lineage>
</organism>
<evidence type="ECO:0000259" key="2">
    <source>
        <dbReference type="PROSITE" id="PS50017"/>
    </source>
</evidence>
<dbReference type="KEGG" id="spu:100888048"/>
<proteinExistence type="predicted"/>
<feature type="region of interest" description="Disordered" evidence="1">
    <location>
        <begin position="657"/>
        <end position="687"/>
    </location>
</feature>
<dbReference type="OMA" id="YENLMAH"/>
<accession>A0A7M7HGM0</accession>
<dbReference type="EnsemblMetazoa" id="XM_011676531">
    <property type="protein sequence ID" value="XP_011674833"/>
    <property type="gene ID" value="LOC100888048"/>
</dbReference>
<evidence type="ECO:0000256" key="1">
    <source>
        <dbReference type="SAM" id="MobiDB-lite"/>
    </source>
</evidence>
<sequence>MPHPKRDMIRFVVHQRDNDPTEIVAHLVKDGEDHDKVCEQMTENGYSVCESNRSAPVRALTGEAFYIRLLGDIQVNTFTDNSYRKDRFLVRYIRNRPNRKDFFITGVYRGRYQPEYAGKVLLHRVTLNAGTTNKGSGRQFIMNNLESVLGNIASSSKLVLFKDRDVPAPPDVQDTYDDDHLTKDVVLRTISKDIPKDFVTPLCMHLFGLSEVEVLNLGMLPHHRDFDEQRYGVLDKWKGEQGDKATFQKLIEAFQAVKMKSAAATLNRNLLTENRLRRIAKQLPADSQPLADAMKVNSDEVKEKFYTEMAEFKFQIIWRWREDTHQKLRGRANHSLLLRALRYISLPTVADEITDMTSVDVRDIVMLRTVTKDISREKICALVDRFGLTDDEKRHITREYGLDFNKRLYLLNALVMWKEKGGDEDSRASYENLMAHMEDIGYGQNPAILDEVLIDDKRLRYISTLIPTDSMKALADELHVDTAPMKIPAGPEAALLGYRLLTRWKDTRGKYASHTELISALDKAELGATIDVIDRLGSVDISKGAMNEFCLRYVGSWIHVSRAHEWPSIVQNIPSQLIQGLDDRTVAQIKRELRDPQEQLSRALVLCRDRRIISSTGALCNRLIACGFERAALTLLDVSRSQHYCTTLRLDEGPYGGIDGVGSEYPEEEGGAEREEGGAEMEPEEIE</sequence>
<dbReference type="Proteomes" id="UP000007110">
    <property type="component" value="Unassembled WGS sequence"/>
</dbReference>
<evidence type="ECO:0000313" key="4">
    <source>
        <dbReference type="Proteomes" id="UP000007110"/>
    </source>
</evidence>
<dbReference type="InterPro" id="IPR011029">
    <property type="entry name" value="DEATH-like_dom_sf"/>
</dbReference>
<dbReference type="InterPro" id="IPR000488">
    <property type="entry name" value="Death_dom"/>
</dbReference>
<dbReference type="SUPFAM" id="SSF47986">
    <property type="entry name" value="DEATH domain"/>
    <property type="match status" value="2"/>
</dbReference>
<keyword evidence="4" id="KW-1185">Reference proteome</keyword>
<name>A0A7M7HGM0_STRPU</name>
<feature type="compositionally biased region" description="Acidic residues" evidence="1">
    <location>
        <begin position="678"/>
        <end position="687"/>
    </location>
</feature>
<dbReference type="GO" id="GO:0007165">
    <property type="term" value="P:signal transduction"/>
    <property type="evidence" value="ECO:0007669"/>
    <property type="project" value="InterPro"/>
</dbReference>